<comment type="subcellular location">
    <subcellularLocation>
        <location evidence="1">Secreted</location>
        <location evidence="1">Cell wall</location>
    </subcellularLocation>
</comment>
<dbReference type="AlphaFoldDB" id="A0A4U5N8H7"/>
<dbReference type="Gene3D" id="2.160.20.10">
    <property type="entry name" value="Single-stranded right-handed beta-helix, Pectin lyase-like"/>
    <property type="match status" value="1"/>
</dbReference>
<evidence type="ECO:0000256" key="2">
    <source>
        <dbReference type="ARBA" id="ARBA00010980"/>
    </source>
</evidence>
<dbReference type="PANTHER" id="PTHR31683:SF74">
    <property type="entry name" value="PECTATE LYASE"/>
    <property type="match status" value="1"/>
</dbReference>
<dbReference type="InterPro" id="IPR045032">
    <property type="entry name" value="PEL"/>
</dbReference>
<keyword evidence="3" id="KW-0134">Cell wall</keyword>
<sequence>MHGYAHVTNNLYQGWEQYAIGGSMSPSIKSESNYFIAPKSGRKEVIGNWRNGIYEKSKPWNFYSVGDLFTNGASFFQSDRRGTARPNYTKEQSFKVGDTKSVKALTSSAGALKCSRTLRC</sequence>
<proteinExistence type="inferred from homology"/>
<name>A0A4U5N8H7_POPAL</name>
<reference evidence="5" key="1">
    <citation type="submission" date="2018-10" db="EMBL/GenBank/DDBJ databases">
        <title>Population genomic analysis revealed the cold adaptation of white poplar.</title>
        <authorList>
            <person name="Liu Y.-J."/>
        </authorList>
    </citation>
    <scope>NUCLEOTIDE SEQUENCE [LARGE SCALE GENOMIC DNA]</scope>
    <source>
        <strain evidence="5">PAL-ZL1</strain>
    </source>
</reference>
<comment type="caution">
    <text evidence="5">The sequence shown here is derived from an EMBL/GenBank/DDBJ whole genome shotgun (WGS) entry which is preliminary data.</text>
</comment>
<evidence type="ECO:0008006" key="6">
    <source>
        <dbReference type="Google" id="ProtNLM"/>
    </source>
</evidence>
<evidence type="ECO:0000313" key="5">
    <source>
        <dbReference type="EMBL" id="TKR79277.1"/>
    </source>
</evidence>
<evidence type="ECO:0000256" key="4">
    <source>
        <dbReference type="ARBA" id="ARBA00022729"/>
    </source>
</evidence>
<gene>
    <name evidence="5" type="ORF">D5086_0000273360</name>
</gene>
<dbReference type="GO" id="GO:0030570">
    <property type="term" value="F:pectate lyase activity"/>
    <property type="evidence" value="ECO:0007669"/>
    <property type="project" value="InterPro"/>
</dbReference>
<dbReference type="SUPFAM" id="SSF51126">
    <property type="entry name" value="Pectin lyase-like"/>
    <property type="match status" value="1"/>
</dbReference>
<dbReference type="InterPro" id="IPR018082">
    <property type="entry name" value="AmbAllergen"/>
</dbReference>
<dbReference type="InterPro" id="IPR012334">
    <property type="entry name" value="Pectin_lyas_fold"/>
</dbReference>
<dbReference type="EMBL" id="RCHU01001072">
    <property type="protein sequence ID" value="TKR79277.1"/>
    <property type="molecule type" value="Genomic_DNA"/>
</dbReference>
<dbReference type="STRING" id="43335.A0A4U5N8H7"/>
<organism evidence="5">
    <name type="scientific">Populus alba</name>
    <name type="common">White poplar</name>
    <dbReference type="NCBI Taxonomy" id="43335"/>
    <lineage>
        <taxon>Eukaryota</taxon>
        <taxon>Viridiplantae</taxon>
        <taxon>Streptophyta</taxon>
        <taxon>Embryophyta</taxon>
        <taxon>Tracheophyta</taxon>
        <taxon>Spermatophyta</taxon>
        <taxon>Magnoliopsida</taxon>
        <taxon>eudicotyledons</taxon>
        <taxon>Gunneridae</taxon>
        <taxon>Pentapetalae</taxon>
        <taxon>rosids</taxon>
        <taxon>fabids</taxon>
        <taxon>Malpighiales</taxon>
        <taxon>Salicaceae</taxon>
        <taxon>Saliceae</taxon>
        <taxon>Populus</taxon>
    </lineage>
</organism>
<evidence type="ECO:0000256" key="3">
    <source>
        <dbReference type="ARBA" id="ARBA00022512"/>
    </source>
</evidence>
<dbReference type="InterPro" id="IPR011050">
    <property type="entry name" value="Pectin_lyase_fold/virulence"/>
</dbReference>
<keyword evidence="4" id="KW-0732">Signal</keyword>
<accession>A0A4U5N8H7</accession>
<dbReference type="PANTHER" id="PTHR31683">
    <property type="entry name" value="PECTATE LYASE 18-RELATED"/>
    <property type="match status" value="1"/>
</dbReference>
<protein>
    <recommendedName>
        <fullName evidence="6">Pectate lyase</fullName>
    </recommendedName>
</protein>
<comment type="similarity">
    <text evidence="2">Belongs to the polysaccharide lyase 1 family.</text>
</comment>
<dbReference type="PRINTS" id="PR00807">
    <property type="entry name" value="AMBALLERGEN"/>
</dbReference>
<evidence type="ECO:0000256" key="1">
    <source>
        <dbReference type="ARBA" id="ARBA00004191"/>
    </source>
</evidence>
<keyword evidence="3" id="KW-0964">Secreted</keyword>